<name>A0A557SY15_9ARCH</name>
<sequence>MSIQIQSRFTFDLITNQPDTRMNNVYSDIAYEWVTNCKF</sequence>
<dbReference type="AlphaFoldDB" id="A0A557SY15"/>
<evidence type="ECO:0000313" key="2">
    <source>
        <dbReference type="Proteomes" id="UP000315289"/>
    </source>
</evidence>
<protein>
    <submittedName>
        <fullName evidence="1">Uncharacterized protein</fullName>
    </submittedName>
</protein>
<reference evidence="1 2" key="1">
    <citation type="journal article" date="2019" name="Front. Microbiol.">
        <title>Ammonia Oxidation by the Arctic Terrestrial Thaumarchaeote Candidatus Nitrosocosmicus arcticus Is Stimulated by Increasing Temperatures.</title>
        <authorList>
            <person name="Alves R.J.E."/>
            <person name="Kerou M."/>
            <person name="Zappe A."/>
            <person name="Bittner R."/>
            <person name="Abby S.S."/>
            <person name="Schmidt H.A."/>
            <person name="Pfeifer K."/>
            <person name="Schleper C."/>
        </authorList>
    </citation>
    <scope>NUCLEOTIDE SEQUENCE [LARGE SCALE GENOMIC DNA]</scope>
    <source>
        <strain evidence="1 2">Kfb</strain>
    </source>
</reference>
<gene>
    <name evidence="1" type="ORF">NARC_30219</name>
</gene>
<evidence type="ECO:0000313" key="1">
    <source>
        <dbReference type="EMBL" id="TVP41504.1"/>
    </source>
</evidence>
<accession>A0A557SY15</accession>
<proteinExistence type="predicted"/>
<dbReference type="Proteomes" id="UP000315289">
    <property type="component" value="Unassembled WGS sequence"/>
</dbReference>
<keyword evidence="2" id="KW-1185">Reference proteome</keyword>
<comment type="caution">
    <text evidence="1">The sequence shown here is derived from an EMBL/GenBank/DDBJ whole genome shotgun (WGS) entry which is preliminary data.</text>
</comment>
<dbReference type="EMBL" id="VOAH01000003">
    <property type="protein sequence ID" value="TVP41504.1"/>
    <property type="molecule type" value="Genomic_DNA"/>
</dbReference>
<organism evidence="1 2">
    <name type="scientific">Candidatus Nitrosocosmicus arcticus</name>
    <dbReference type="NCBI Taxonomy" id="2035267"/>
    <lineage>
        <taxon>Archaea</taxon>
        <taxon>Nitrososphaerota</taxon>
        <taxon>Nitrososphaeria</taxon>
        <taxon>Nitrososphaerales</taxon>
        <taxon>Nitrososphaeraceae</taxon>
        <taxon>Candidatus Nitrosocosmicus</taxon>
    </lineage>
</organism>